<feature type="transmembrane region" description="Helical" evidence="8">
    <location>
        <begin position="21"/>
        <end position="39"/>
    </location>
</feature>
<dbReference type="InterPro" id="IPR023616">
    <property type="entry name" value="Cyt_c_oxase-like_su1_dom"/>
</dbReference>
<evidence type="ECO:0000256" key="1">
    <source>
        <dbReference type="ARBA" id="ARBA00004141"/>
    </source>
</evidence>
<dbReference type="PANTHER" id="PTHR10422:SF40">
    <property type="entry name" value="CYTOCHROME C OXIDASE SUBUNIT I"/>
    <property type="match status" value="1"/>
</dbReference>
<dbReference type="InterPro" id="IPR000883">
    <property type="entry name" value="Cyt_C_Oxase_1"/>
</dbReference>
<dbReference type="Gene3D" id="1.20.210.10">
    <property type="entry name" value="Cytochrome c oxidase-like, subunit I domain"/>
    <property type="match status" value="1"/>
</dbReference>
<keyword evidence="2 7" id="KW-0679">Respiratory chain</keyword>
<keyword evidence="5 8" id="KW-1133">Transmembrane helix</keyword>
<proteinExistence type="inferred from homology"/>
<evidence type="ECO:0000256" key="5">
    <source>
        <dbReference type="ARBA" id="ARBA00022989"/>
    </source>
</evidence>
<feature type="transmembrane region" description="Helical" evidence="8">
    <location>
        <begin position="294"/>
        <end position="316"/>
    </location>
</feature>
<dbReference type="EMBL" id="CP082237">
    <property type="protein sequence ID" value="QZT33452.1"/>
    <property type="molecule type" value="Genomic_DNA"/>
</dbReference>
<sequence>MTVKVKAGTEVHPKDAKLSMAYIYVAFAAFLTGAVAGVVQGLQRAGLIDLPAGINYYQVLTAHGVLLALVFTTYFIFAFLTAGMSKTLGAFPEKYRQAGWIGFYVLTLGTLLTAIMILLNEGTVLYTFYAPLQAHPLFYLGLTLFVVGTWIAGGALLAHYFNWKRENKGQLTPLFGFMTVATILLWYIATIGVAATVLLQLLPWSLGISERINVLLSRTLFWYFGHPLVYFWLMPAYMAWYVVIPKIIGGKLFSDALARLAFVLFLLLSIPVGFHHQLMEPGISPFWKYIQTVLTFAVVVPSLLTAFTIFATFELAGRAKGASGLFGWWKKLPWKDVRFFAPFIAMVMFIPAGAGGIINASHQMNAVVHNTLWVVGHFHLTVGTTVLLTFFGISYWLIPVLTGRRLTPAINRLGIIQSVLWVVGMFFMSGAMHVLGLLGAPRRTAFTTYQDHPTALAWLEGVFSSQVTMSIGGVILFIAALLMIYNVINLCFLAPKEHTEFPIGEVAEDASQTPPLLENWKLWVALAVALILFAYTIPLMDMIQNAPPGSPPVRPW</sequence>
<feature type="transmembrane region" description="Helical" evidence="8">
    <location>
        <begin position="337"/>
        <end position="358"/>
    </location>
</feature>
<feature type="transmembrane region" description="Helical" evidence="8">
    <location>
        <begin position="378"/>
        <end position="398"/>
    </location>
</feature>
<comment type="subcellular location">
    <subcellularLocation>
        <location evidence="1">Membrane</location>
        <topology evidence="1">Multi-pass membrane protein</topology>
    </subcellularLocation>
</comment>
<evidence type="ECO:0000256" key="2">
    <source>
        <dbReference type="ARBA" id="ARBA00022660"/>
    </source>
</evidence>
<dbReference type="PROSITE" id="PS50855">
    <property type="entry name" value="COX1"/>
    <property type="match status" value="1"/>
</dbReference>
<dbReference type="PRINTS" id="PR01165">
    <property type="entry name" value="CYCOXIDASEI"/>
</dbReference>
<dbReference type="GO" id="GO:0016020">
    <property type="term" value="C:membrane"/>
    <property type="evidence" value="ECO:0007669"/>
    <property type="project" value="UniProtKB-SubCell"/>
</dbReference>
<evidence type="ECO:0000313" key="10">
    <source>
        <dbReference type="EMBL" id="EGL84076.1"/>
    </source>
</evidence>
<feature type="transmembrane region" description="Helical" evidence="8">
    <location>
        <begin position="467"/>
        <end position="488"/>
    </location>
</feature>
<dbReference type="GO" id="GO:0009060">
    <property type="term" value="P:aerobic respiration"/>
    <property type="evidence" value="ECO:0007669"/>
    <property type="project" value="InterPro"/>
</dbReference>
<name>F5L3K0_CALTT</name>
<reference evidence="11 13" key="2">
    <citation type="journal article" date="2020" name="Extremophiles">
        <title>Genomic analysis of Caldalkalibacillus thermarum TA2.A1 reveals aerobic alkaliphilic metabolism and evolutionary hallmarks linking alkaliphilic bacteria and plant life.</title>
        <authorList>
            <person name="de Jong S.I."/>
            <person name="van den Broek M.A."/>
            <person name="Merkel A.Y."/>
            <person name="de la Torre Cortes P."/>
            <person name="Kalamorz F."/>
            <person name="Cook G.M."/>
            <person name="van Loosdrecht M.C.M."/>
            <person name="McMillan D.G.G."/>
        </authorList>
    </citation>
    <scope>NUCLEOTIDE SEQUENCE [LARGE SCALE GENOMIC DNA]</scope>
    <source>
        <strain evidence="11 13">TA2.A1</strain>
    </source>
</reference>
<evidence type="ECO:0000313" key="11">
    <source>
        <dbReference type="EMBL" id="QZT33452.1"/>
    </source>
</evidence>
<keyword evidence="13" id="KW-1185">Reference proteome</keyword>
<keyword evidence="7" id="KW-0408">Iron</keyword>
<keyword evidence="4 7" id="KW-0249">Electron transport</keyword>
<accession>F5L3K0</accession>
<dbReference type="InterPro" id="IPR036927">
    <property type="entry name" value="Cyt_c_oxase-like_su1_sf"/>
</dbReference>
<evidence type="ECO:0000313" key="12">
    <source>
        <dbReference type="Proteomes" id="UP000010716"/>
    </source>
</evidence>
<evidence type="ECO:0000256" key="3">
    <source>
        <dbReference type="ARBA" id="ARBA00022692"/>
    </source>
</evidence>
<feature type="transmembrane region" description="Helical" evidence="8">
    <location>
        <begin position="139"/>
        <end position="162"/>
    </location>
</feature>
<evidence type="ECO:0000313" key="13">
    <source>
        <dbReference type="Proteomes" id="UP000825179"/>
    </source>
</evidence>
<feature type="transmembrane region" description="Helical" evidence="8">
    <location>
        <begin position="419"/>
        <end position="440"/>
    </location>
</feature>
<dbReference type="EMBL" id="AFCE01000049">
    <property type="protein sequence ID" value="EGL84076.1"/>
    <property type="molecule type" value="Genomic_DNA"/>
</dbReference>
<feature type="transmembrane region" description="Helical" evidence="8">
    <location>
        <begin position="101"/>
        <end position="119"/>
    </location>
</feature>
<feature type="transmembrane region" description="Helical" evidence="8">
    <location>
        <begin position="174"/>
        <end position="201"/>
    </location>
</feature>
<keyword evidence="7" id="KW-0479">Metal-binding</keyword>
<dbReference type="PANTHER" id="PTHR10422">
    <property type="entry name" value="CYTOCHROME C OXIDASE SUBUNIT 1"/>
    <property type="match status" value="1"/>
</dbReference>
<dbReference type="KEGG" id="cthu:HUR95_14550"/>
<comment type="similarity">
    <text evidence="7">Belongs to the heme-copper respiratory oxidase family.</text>
</comment>
<reference evidence="11" key="3">
    <citation type="submission" date="2021-08" db="EMBL/GenBank/DDBJ databases">
        <authorList>
            <person name="de Jong S."/>
            <person name="van den Broek M."/>
            <person name="Merkel A."/>
            <person name="de la Torre Cortes P."/>
            <person name="Kalamorz F."/>
            <person name="Cook G."/>
            <person name="van Loosdrecht M."/>
            <person name="McMillan D."/>
        </authorList>
    </citation>
    <scope>NUCLEOTIDE SEQUENCE</scope>
    <source>
        <strain evidence="11">TA2.A1</strain>
    </source>
</reference>
<dbReference type="AlphaFoldDB" id="F5L3K0"/>
<feature type="transmembrane region" description="Helical" evidence="8">
    <location>
        <begin position="221"/>
        <end position="244"/>
    </location>
</feature>
<feature type="transmembrane region" description="Helical" evidence="8">
    <location>
        <begin position="256"/>
        <end position="274"/>
    </location>
</feature>
<dbReference type="RefSeq" id="WP_007502530.1">
    <property type="nucleotide sequence ID" value="NZ_AFCE01000049.1"/>
</dbReference>
<dbReference type="PROSITE" id="PS00077">
    <property type="entry name" value="COX1_CUB"/>
    <property type="match status" value="1"/>
</dbReference>
<feature type="transmembrane region" description="Helical" evidence="8">
    <location>
        <begin position="59"/>
        <end position="80"/>
    </location>
</feature>
<evidence type="ECO:0000259" key="9">
    <source>
        <dbReference type="PROSITE" id="PS50855"/>
    </source>
</evidence>
<dbReference type="GO" id="GO:0020037">
    <property type="term" value="F:heme binding"/>
    <property type="evidence" value="ECO:0007669"/>
    <property type="project" value="InterPro"/>
</dbReference>
<keyword evidence="7" id="KW-0349">Heme</keyword>
<feature type="transmembrane region" description="Helical" evidence="8">
    <location>
        <begin position="522"/>
        <end position="540"/>
    </location>
</feature>
<dbReference type="SUPFAM" id="SSF81442">
    <property type="entry name" value="Cytochrome c oxidase subunit I-like"/>
    <property type="match status" value="1"/>
</dbReference>
<evidence type="ECO:0000256" key="8">
    <source>
        <dbReference type="SAM" id="Phobius"/>
    </source>
</evidence>
<dbReference type="eggNOG" id="COG0843">
    <property type="taxonomic scope" value="Bacteria"/>
</dbReference>
<protein>
    <submittedName>
        <fullName evidence="11">B(O/a)3-type cytochrome-c oxidase subunit 1</fullName>
    </submittedName>
    <submittedName>
        <fullName evidence="10">Cytochrome c oxidase subunit I</fullName>
    </submittedName>
</protein>
<dbReference type="Pfam" id="PF00115">
    <property type="entry name" value="COX1"/>
    <property type="match status" value="1"/>
</dbReference>
<dbReference type="InterPro" id="IPR033943">
    <property type="entry name" value="Ba3-like_Oxidase_I"/>
</dbReference>
<evidence type="ECO:0000256" key="4">
    <source>
        <dbReference type="ARBA" id="ARBA00022982"/>
    </source>
</evidence>
<keyword evidence="6 8" id="KW-0472">Membrane</keyword>
<dbReference type="Proteomes" id="UP000010716">
    <property type="component" value="Unassembled WGS sequence"/>
</dbReference>
<feature type="domain" description="Cytochrome oxidase subunit I profile" evidence="9">
    <location>
        <begin position="17"/>
        <end position="488"/>
    </location>
</feature>
<dbReference type="OrthoDB" id="9764568at2"/>
<evidence type="ECO:0000256" key="6">
    <source>
        <dbReference type="ARBA" id="ARBA00023136"/>
    </source>
</evidence>
<organism evidence="10 12">
    <name type="scientific">Caldalkalibacillus thermarum (strain TA2.A1)</name>
    <dbReference type="NCBI Taxonomy" id="986075"/>
    <lineage>
        <taxon>Bacteria</taxon>
        <taxon>Bacillati</taxon>
        <taxon>Bacillota</taxon>
        <taxon>Bacilli</taxon>
        <taxon>Bacillales</taxon>
        <taxon>Bacillaceae</taxon>
        <taxon>Caldalkalibacillus</taxon>
    </lineage>
</organism>
<gene>
    <name evidence="10" type="ORF">CathTA2_0359</name>
    <name evidence="11" type="ORF">HUR95_14550</name>
</gene>
<dbReference type="CDD" id="cd01660">
    <property type="entry name" value="ba3-like_Oxidase_I"/>
    <property type="match status" value="1"/>
</dbReference>
<dbReference type="Proteomes" id="UP000825179">
    <property type="component" value="Chromosome"/>
</dbReference>
<keyword evidence="3 7" id="KW-0812">Transmembrane</keyword>
<evidence type="ECO:0000256" key="7">
    <source>
        <dbReference type="RuleBase" id="RU000370"/>
    </source>
</evidence>
<reference evidence="10 12" key="1">
    <citation type="journal article" date="2011" name="J. Bacteriol.">
        <title>Draft genome sequence of the thermoalkaliphilic Caldalkalibacillus thermarum strain TA2.A1.</title>
        <authorList>
            <person name="Kalamorz F."/>
            <person name="Keis S."/>
            <person name="McMillan D.G."/>
            <person name="Olsson K."/>
            <person name="Stanton J.A."/>
            <person name="Stockwell P."/>
            <person name="Black M.A."/>
            <person name="Klingeman D.M."/>
            <person name="Land M.L."/>
            <person name="Han C.S."/>
            <person name="Martin S.L."/>
            <person name="Becher S.A."/>
            <person name="Peddie C.J."/>
            <person name="Morgan H.W."/>
            <person name="Matthies D."/>
            <person name="Preiss L."/>
            <person name="Meier T."/>
            <person name="Brown S.D."/>
            <person name="Cook G.M."/>
        </authorList>
    </citation>
    <scope>NUCLEOTIDE SEQUENCE [LARGE SCALE GENOMIC DNA]</scope>
    <source>
        <strain evidence="10 12">TA2.A1</strain>
    </source>
</reference>
<dbReference type="InterPro" id="IPR023615">
    <property type="entry name" value="Cyt_c_Oxase_su1_BS"/>
</dbReference>
<dbReference type="GO" id="GO:0004129">
    <property type="term" value="F:cytochrome-c oxidase activity"/>
    <property type="evidence" value="ECO:0007669"/>
    <property type="project" value="InterPro"/>
</dbReference>
<keyword evidence="7" id="KW-0813">Transport</keyword>